<dbReference type="Gene3D" id="2.20.110.10">
    <property type="entry name" value="Histone H3 K4-specific methyltransferase SET7/9 N-terminal domain"/>
    <property type="match status" value="3"/>
</dbReference>
<gene>
    <name evidence="4" type="ORF">NITGR_170058</name>
</gene>
<dbReference type="InterPro" id="IPR013783">
    <property type="entry name" value="Ig-like_fold"/>
</dbReference>
<dbReference type="InterPro" id="IPR029030">
    <property type="entry name" value="Caspase-like_dom_sf"/>
</dbReference>
<evidence type="ECO:0000256" key="2">
    <source>
        <dbReference type="SAM" id="MobiDB-lite"/>
    </source>
</evidence>
<evidence type="ECO:0000313" key="4">
    <source>
        <dbReference type="EMBL" id="CCQ89801.1"/>
    </source>
</evidence>
<dbReference type="AlphaFoldDB" id="M1Z9G1"/>
<organism evidence="4 5">
    <name type="scientific">Nitrospina gracilis (strain 3/211)</name>
    <dbReference type="NCBI Taxonomy" id="1266370"/>
    <lineage>
        <taxon>Bacteria</taxon>
        <taxon>Pseudomonadati</taxon>
        <taxon>Nitrospinota/Tectimicrobiota group</taxon>
        <taxon>Nitrospinota</taxon>
        <taxon>Nitrospinia</taxon>
        <taxon>Nitrospinales</taxon>
        <taxon>Nitrospinaceae</taxon>
        <taxon>Nitrospina</taxon>
    </lineage>
</organism>
<dbReference type="InParanoid" id="M1Z9G1"/>
<protein>
    <recommendedName>
        <fullName evidence="3">Peptidase C14 caspase domain-containing protein</fullName>
    </recommendedName>
</protein>
<dbReference type="FunFam" id="2.20.110.10:FF:000002">
    <property type="entry name" value="Phosphatidylinositol 4-phosphate 5-kinase 8"/>
    <property type="match status" value="1"/>
</dbReference>
<dbReference type="Pfam" id="PF02493">
    <property type="entry name" value="MORN"/>
    <property type="match status" value="5"/>
</dbReference>
<dbReference type="RefSeq" id="WP_005006598.1">
    <property type="nucleotide sequence ID" value="NZ_HG422173.1"/>
</dbReference>
<feature type="region of interest" description="Disordered" evidence="2">
    <location>
        <begin position="171"/>
        <end position="191"/>
    </location>
</feature>
<accession>M1Z9G1</accession>
<dbReference type="PANTHER" id="PTHR23084:SF263">
    <property type="entry name" value="MORN REPEAT-CONTAINING PROTEIN 1"/>
    <property type="match status" value="1"/>
</dbReference>
<dbReference type="SUPFAM" id="SSF52129">
    <property type="entry name" value="Caspase-like"/>
    <property type="match status" value="1"/>
</dbReference>
<keyword evidence="1" id="KW-0677">Repeat</keyword>
<dbReference type="OrthoDB" id="6382385at2"/>
<dbReference type="InterPro" id="IPR011600">
    <property type="entry name" value="Pept_C14_caspase"/>
</dbReference>
<dbReference type="PANTHER" id="PTHR23084">
    <property type="entry name" value="PHOSPHATIDYLINOSITOL-4-PHOSPHATE 5-KINASE RELATED"/>
    <property type="match status" value="1"/>
</dbReference>
<evidence type="ECO:0000259" key="3">
    <source>
        <dbReference type="Pfam" id="PF00656"/>
    </source>
</evidence>
<dbReference type="EMBL" id="CAQJ01000019">
    <property type="protein sequence ID" value="CCQ89801.1"/>
    <property type="molecule type" value="Genomic_DNA"/>
</dbReference>
<dbReference type="HOGENOM" id="CLU_506992_0_0_0"/>
<dbReference type="SUPFAM" id="SSF82185">
    <property type="entry name" value="Histone H3 K4-specific methyltransferase SET7/9 N-terminal domain"/>
    <property type="match status" value="1"/>
</dbReference>
<feature type="domain" description="Peptidase C14 caspase" evidence="3">
    <location>
        <begin position="302"/>
        <end position="519"/>
    </location>
</feature>
<dbReference type="InterPro" id="IPR003409">
    <property type="entry name" value="MORN"/>
</dbReference>
<dbReference type="Gene3D" id="2.60.40.10">
    <property type="entry name" value="Immunoglobulins"/>
    <property type="match status" value="1"/>
</dbReference>
<dbReference type="GO" id="GO:0004197">
    <property type="term" value="F:cysteine-type endopeptidase activity"/>
    <property type="evidence" value="ECO:0007669"/>
    <property type="project" value="InterPro"/>
</dbReference>
<dbReference type="Pfam" id="PF09136">
    <property type="entry name" value="Glucodextran_B"/>
    <property type="match status" value="1"/>
</dbReference>
<reference evidence="4 5" key="1">
    <citation type="journal article" date="2013" name="Front. Microbiol.">
        <title>The genome of Nitrospina gracilis illuminates the metabolism and evolution of the major marine nitrite oxidizer.</title>
        <authorList>
            <person name="Luecker S."/>
            <person name="Nowka B."/>
            <person name="Rattei T."/>
            <person name="Spieck E."/>
            <person name="and Daims H."/>
        </authorList>
    </citation>
    <scope>NUCLEOTIDE SEQUENCE [LARGE SCALE GENOMIC DNA]</scope>
    <source>
        <strain evidence="4 5">3/211</strain>
    </source>
</reference>
<keyword evidence="5" id="KW-1185">Reference proteome</keyword>
<dbReference type="Pfam" id="PF00656">
    <property type="entry name" value="Peptidase_C14"/>
    <property type="match status" value="1"/>
</dbReference>
<proteinExistence type="predicted"/>
<dbReference type="Gene3D" id="3.40.50.1460">
    <property type="match status" value="1"/>
</dbReference>
<dbReference type="GO" id="GO:0006508">
    <property type="term" value="P:proteolysis"/>
    <property type="evidence" value="ECO:0007669"/>
    <property type="project" value="InterPro"/>
</dbReference>
<evidence type="ECO:0000256" key="1">
    <source>
        <dbReference type="ARBA" id="ARBA00022737"/>
    </source>
</evidence>
<dbReference type="STRING" id="1266370.NITGR_170058"/>
<name>M1Z9G1_NITG3</name>
<dbReference type="SMART" id="SM00698">
    <property type="entry name" value="MORN"/>
    <property type="match status" value="5"/>
</dbReference>
<dbReference type="Proteomes" id="UP000011704">
    <property type="component" value="Unassembled WGS sequence"/>
</dbReference>
<sequence>MNPQRNPFISALPVSLRAVLLLVLLTMLAAGCATGRTMAVCPDCTYTGDTQDGQMHGQGSALYHSGDKYEGAFVQGQRHGQGVYVWANGDKYVGEWVDNSREGQGTMTFHTGDRYEGAWNNDTMHGQGTFTWANGDQYVGSYVNGKRHGEGTLTYADGRVEKGMWKFNKLPSEEETQPPVTVEENSRDTQPPHIRITSHEMFRGIAIVPVVPYILVTGVAEDPSGVSKVTVNGETAKVDPSGRFSIKIPLVEGRNEVTVLARDAFQNQAQKMFWLEAKEETRSLPDEIEAAIEPVVKTGKYHALIIGINNYRHLPPLETAVNDAKEVDRILKHEYGFSTTLLLNADRADIMNGFNEVREQLTSDDNLLIYYAGHGEFDKAVNKAYWLPVDAQPDNDTNWIIVDNITTNIRRMSTRHVLVVADSCYSGTLTRSSITKLTTADEKQRFLKKMMERSSRTLMASGGNEPVADGGGGGHSIFASVFLRALRSTEESTFTAEQLFHSYIKEAVAGQAQQVPEYNIIKNSGHAGGDFVFIRKP</sequence>
<comment type="caution">
    <text evidence="4">The sequence shown here is derived from an EMBL/GenBank/DDBJ whole genome shotgun (WGS) entry which is preliminary data.</text>
</comment>
<dbReference type="PROSITE" id="PS51257">
    <property type="entry name" value="PROKAR_LIPOPROTEIN"/>
    <property type="match status" value="1"/>
</dbReference>
<evidence type="ECO:0000313" key="5">
    <source>
        <dbReference type="Proteomes" id="UP000011704"/>
    </source>
</evidence>